<dbReference type="Pfam" id="PF03989">
    <property type="entry name" value="DNA_gyraseA_C"/>
    <property type="match status" value="2"/>
</dbReference>
<evidence type="ECO:0000259" key="7">
    <source>
        <dbReference type="PROSITE" id="PS52040"/>
    </source>
</evidence>
<comment type="catalytic activity">
    <reaction evidence="1 6">
        <text>ATP-dependent breakage, passage and rejoining of double-stranded DNA.</text>
        <dbReference type="EC" id="5.6.2.2"/>
    </reaction>
</comment>
<dbReference type="Gene3D" id="1.10.268.10">
    <property type="entry name" value="Topoisomerase, domain 3"/>
    <property type="match status" value="1"/>
</dbReference>
<keyword evidence="5 6" id="KW-0413">Isomerase</keyword>
<dbReference type="Proteomes" id="UP001432074">
    <property type="component" value="Chromosome"/>
</dbReference>
<reference evidence="8" key="1">
    <citation type="submission" date="2024-01" db="EMBL/GenBank/DDBJ databases">
        <title>Complete genome sequence of Mycoplasma arginini type strain G 230.</title>
        <authorList>
            <person name="Spergser J."/>
        </authorList>
    </citation>
    <scope>NUCLEOTIDE SEQUENCE</scope>
    <source>
        <strain evidence="8">NCTC 10129</strain>
    </source>
</reference>
<evidence type="ECO:0000313" key="8">
    <source>
        <dbReference type="EMBL" id="WVN21774.1"/>
    </source>
</evidence>
<protein>
    <recommendedName>
        <fullName evidence="2">DNA topoisomerase (ATP-hydrolyzing)</fullName>
        <ecNumber evidence="2">5.6.2.2</ecNumber>
    </recommendedName>
</protein>
<evidence type="ECO:0000256" key="6">
    <source>
        <dbReference type="PROSITE-ProRule" id="PRU01384"/>
    </source>
</evidence>
<dbReference type="Gene3D" id="2.120.10.90">
    <property type="entry name" value="DNA gyrase/topoisomerase IV, subunit A, C-terminal"/>
    <property type="match status" value="1"/>
</dbReference>
<dbReference type="Pfam" id="PF00521">
    <property type="entry name" value="DNA_topoisoIV"/>
    <property type="match status" value="1"/>
</dbReference>
<organism evidence="8 9">
    <name type="scientific">Mycoplasmopsis arginini</name>
    <name type="common">Mycoplasma arginini</name>
    <dbReference type="NCBI Taxonomy" id="2094"/>
    <lineage>
        <taxon>Bacteria</taxon>
        <taxon>Bacillati</taxon>
        <taxon>Mycoplasmatota</taxon>
        <taxon>Mycoplasmoidales</taxon>
        <taxon>Metamycoplasmataceae</taxon>
        <taxon>Mycoplasmopsis</taxon>
    </lineage>
</organism>
<dbReference type="GO" id="GO:0003918">
    <property type="term" value="F:DNA topoisomerase type II (double strand cut, ATP-hydrolyzing) activity"/>
    <property type="evidence" value="ECO:0007669"/>
    <property type="project" value="UniProtKB-EC"/>
</dbReference>
<gene>
    <name evidence="8" type="ORF">V2E25_02220</name>
</gene>
<keyword evidence="4 6" id="KW-0238">DNA-binding</keyword>
<evidence type="ECO:0000313" key="9">
    <source>
        <dbReference type="Proteomes" id="UP001432074"/>
    </source>
</evidence>
<dbReference type="InterPro" id="IPR035516">
    <property type="entry name" value="Gyrase/topoIV_suA_C"/>
</dbReference>
<evidence type="ECO:0000256" key="3">
    <source>
        <dbReference type="ARBA" id="ARBA00023029"/>
    </source>
</evidence>
<dbReference type="Gene3D" id="3.90.199.10">
    <property type="entry name" value="Topoisomerase II, domain 5"/>
    <property type="match status" value="1"/>
</dbReference>
<dbReference type="PANTHER" id="PTHR43493:SF9">
    <property type="entry name" value="DNA TOPOISOMERASE 4 SUBUNIT A"/>
    <property type="match status" value="1"/>
</dbReference>
<dbReference type="SUPFAM" id="SSF56719">
    <property type="entry name" value="Type II DNA topoisomerase"/>
    <property type="match status" value="1"/>
</dbReference>
<dbReference type="PANTHER" id="PTHR43493">
    <property type="entry name" value="DNA GYRASE/TOPOISOMERASE SUBUNIT A"/>
    <property type="match status" value="1"/>
</dbReference>
<dbReference type="InterPro" id="IPR013757">
    <property type="entry name" value="Topo_IIA_A_a_sf"/>
</dbReference>
<name>A0ABZ2AM17_MYCAR</name>
<dbReference type="EMBL" id="CP143577">
    <property type="protein sequence ID" value="WVN21774.1"/>
    <property type="molecule type" value="Genomic_DNA"/>
</dbReference>
<proteinExistence type="predicted"/>
<keyword evidence="3 6" id="KW-0799">Topoisomerase</keyword>
<evidence type="ECO:0000256" key="4">
    <source>
        <dbReference type="ARBA" id="ARBA00023125"/>
    </source>
</evidence>
<dbReference type="PROSITE" id="PS52040">
    <property type="entry name" value="TOPO_IIA"/>
    <property type="match status" value="1"/>
</dbReference>
<keyword evidence="9" id="KW-1185">Reference proteome</keyword>
<dbReference type="InterPro" id="IPR050220">
    <property type="entry name" value="Type_II_DNA_Topoisomerases"/>
</dbReference>
<evidence type="ECO:0000256" key="5">
    <source>
        <dbReference type="ARBA" id="ARBA00023235"/>
    </source>
</evidence>
<feature type="active site" description="O-(5'-phospho-DNA)-tyrosine intermediate" evidence="6">
    <location>
        <position position="130"/>
    </location>
</feature>
<dbReference type="CDD" id="cd00187">
    <property type="entry name" value="TOP4c"/>
    <property type="match status" value="1"/>
</dbReference>
<dbReference type="Gene3D" id="3.30.1360.40">
    <property type="match status" value="1"/>
</dbReference>
<dbReference type="InterPro" id="IPR013758">
    <property type="entry name" value="Topo_IIA_A/C_ab"/>
</dbReference>
<dbReference type="EC" id="5.6.2.2" evidence="2"/>
<dbReference type="SUPFAM" id="SSF101904">
    <property type="entry name" value="GyrA/ParC C-terminal domain-like"/>
    <property type="match status" value="1"/>
</dbReference>
<evidence type="ECO:0000256" key="1">
    <source>
        <dbReference type="ARBA" id="ARBA00000185"/>
    </source>
</evidence>
<dbReference type="InterPro" id="IPR002205">
    <property type="entry name" value="Topo_IIA_dom_A"/>
</dbReference>
<evidence type="ECO:0000256" key="2">
    <source>
        <dbReference type="ARBA" id="ARBA00012895"/>
    </source>
</evidence>
<dbReference type="InterPro" id="IPR013760">
    <property type="entry name" value="Topo_IIA-like_dom_sf"/>
</dbReference>
<dbReference type="InterPro" id="IPR006691">
    <property type="entry name" value="GyrA/parC_rep"/>
</dbReference>
<dbReference type="SMART" id="SM00434">
    <property type="entry name" value="TOP4c"/>
    <property type="match status" value="1"/>
</dbReference>
<accession>A0ABZ2AM17</accession>
<dbReference type="RefSeq" id="WP_004416866.1">
    <property type="nucleotide sequence ID" value="NZ_CP143577.1"/>
</dbReference>
<sequence length="938" mass="109116">MDKKRKNEYDEVIENIIEKNMIEIMSDSFSRFSKYVIQQRAIPDVRDGLKPVQRRILFSMWNLKLRNKDPFKKSARIVGDVLGKYHPHGDSSVYEAMVRMAQEWKSNYPLVQMHGNKGSIDDDPAAAMRYTESRLEKITELMLKDLERKVVTMVPNFDDSEYEPVILPTLFPNLLVNGALGIASGFATQIPPHNLGELIDALIAMIKKPNISVDELMNYVKGPDFPTGGIIYGTKGIIDAFKTGRGKITLSSKYKFIEDKKGNIVGIEITEIPFGVIKSKMVFEIDSIISSKTISGIKEIRDQSDRNGLSIYIELEENSNPEAILTYLMNKTKLRINYDYNMLAIYKNAPCLLSLDRALFSFLEHSRLVNTNGIKFDLQRYKLRHEIVEGFIRVAEISDEVVKLIKESDNSKKGVILALMKRFNFSEIQATAIAELRLYKLSRMDQIEFQEEKRNLETQIQWCEKLLNDSFEFDKFLISQLSEIKNEYAKERKTIISEELISKEVDHKLLTKNEDFYFFVSEEGYIKKISNKTFNSNDLKTYKLKENDTIRYYDKINSLSKLLFFTNKGNFFVIEAHNLKDNSWKELGTHVSSIVNLESQEKVIRIMEITSYNSYINLILISKYGYGKKVKISNFDSKIFNKKRMCINFKNEDDELIDVKIGNDEKDIFILLNNGSYFLLNENIFTTDLALRAQGIKILPKLQTKEKTFVSAFTTCSKLNNVTMLTEGGMCKQWKMADIEYTNRTNRGTKLFSFLRDISCIPKSLEVNTKELELLITNKDNETERLYLDKLLKDKSKKDKLIRLEQNFNNSGYLIQHIKINELIDVDNQEKEKLKKFYLEQKELENNLELTTETSLFKRYYHSELPNISDDENDISLKIEDNDQIQLFETNDDFVEIKNQEINKPKSKTNLTFEEKLKAFDNINLDLIEEKVKQIKKK</sequence>
<feature type="domain" description="Topo IIA-type catalytic" evidence="7">
    <location>
        <begin position="42"/>
        <end position="510"/>
    </location>
</feature>
<dbReference type="NCBIfam" id="NF004044">
    <property type="entry name" value="PRK05561.1"/>
    <property type="match status" value="1"/>
</dbReference>